<gene>
    <name evidence="4" type="ORF">TthAA11_06030</name>
</gene>
<dbReference type="RefSeq" id="WP_197735235.1">
    <property type="nucleotide sequence ID" value="NZ_AP019792.1"/>
</dbReference>
<dbReference type="Proteomes" id="UP000825379">
    <property type="component" value="Chromosome"/>
</dbReference>
<organism evidence="4 5">
    <name type="scientific">Thermus thermophilus</name>
    <dbReference type="NCBI Taxonomy" id="274"/>
    <lineage>
        <taxon>Bacteria</taxon>
        <taxon>Thermotogati</taxon>
        <taxon>Deinococcota</taxon>
        <taxon>Deinococci</taxon>
        <taxon>Thermales</taxon>
        <taxon>Thermaceae</taxon>
        <taxon>Thermus</taxon>
    </lineage>
</organism>
<keyword evidence="2" id="KW-0732">Signal</keyword>
<protein>
    <recommendedName>
        <fullName evidence="3">Immunoglobulin domain-containing protein</fullName>
    </recommendedName>
</protein>
<evidence type="ECO:0000313" key="4">
    <source>
        <dbReference type="EMBL" id="BCZ86421.1"/>
    </source>
</evidence>
<evidence type="ECO:0000256" key="1">
    <source>
        <dbReference type="SAM" id="MobiDB-lite"/>
    </source>
</evidence>
<proteinExistence type="predicted"/>
<dbReference type="PROSITE" id="PS51257">
    <property type="entry name" value="PROKAR_LIPOPROTEIN"/>
    <property type="match status" value="1"/>
</dbReference>
<evidence type="ECO:0000256" key="2">
    <source>
        <dbReference type="SAM" id="SignalP"/>
    </source>
</evidence>
<evidence type="ECO:0000313" key="5">
    <source>
        <dbReference type="Proteomes" id="UP000825379"/>
    </source>
</evidence>
<dbReference type="Pfam" id="PF10633">
    <property type="entry name" value="NPCBM_assoc"/>
    <property type="match status" value="1"/>
</dbReference>
<feature type="compositionally biased region" description="Polar residues" evidence="1">
    <location>
        <begin position="270"/>
        <end position="279"/>
    </location>
</feature>
<accession>A0AAD1NXJ0</accession>
<dbReference type="PANTHER" id="PTHR39198">
    <property type="entry name" value="HYPOTHETICAL MEMBRANE PROTEIN, CONSERVED"/>
    <property type="match status" value="1"/>
</dbReference>
<name>A0AAD1NXJ0_THETH</name>
<reference evidence="4" key="1">
    <citation type="submission" date="2021-07" db="EMBL/GenBank/DDBJ databases">
        <title>Complete genome sequences of four Thermus thermophilus strains isolated from Arima Hot Spring in Japan.</title>
        <authorList>
            <person name="Tomariguchi N."/>
            <person name="Ueno Y."/>
            <person name="Miyazaki K."/>
        </authorList>
    </citation>
    <scope>NUCLEOTIDE SEQUENCE</scope>
    <source>
        <strain evidence="4">AA1-1</strain>
    </source>
</reference>
<feature type="domain" description="Immunoglobulin" evidence="3">
    <location>
        <begin position="382"/>
        <end position="479"/>
    </location>
</feature>
<dbReference type="InterPro" id="IPR011047">
    <property type="entry name" value="Quinoprotein_ADH-like_sf"/>
</dbReference>
<feature type="signal peptide" evidence="2">
    <location>
        <begin position="1"/>
        <end position="25"/>
    </location>
</feature>
<dbReference type="SMART" id="SM00409">
    <property type="entry name" value="IG"/>
    <property type="match status" value="2"/>
</dbReference>
<dbReference type="InterPro" id="IPR018905">
    <property type="entry name" value="A-galactase_NEW3"/>
</dbReference>
<dbReference type="EMBL" id="AP024926">
    <property type="protein sequence ID" value="BCZ86421.1"/>
    <property type="molecule type" value="Genomic_DNA"/>
</dbReference>
<dbReference type="NCBIfam" id="NF041766">
    <property type="entry name" value="choice_anch_U"/>
    <property type="match status" value="1"/>
</dbReference>
<dbReference type="InterPro" id="IPR053784">
    <property type="entry name" value="Choice_anch_U_dom"/>
</dbReference>
<evidence type="ECO:0000259" key="3">
    <source>
        <dbReference type="SMART" id="SM00409"/>
    </source>
</evidence>
<feature type="region of interest" description="Disordered" evidence="1">
    <location>
        <begin position="241"/>
        <end position="285"/>
    </location>
</feature>
<feature type="domain" description="Immunoglobulin" evidence="3">
    <location>
        <begin position="37"/>
        <end position="239"/>
    </location>
</feature>
<feature type="compositionally biased region" description="Gly residues" evidence="1">
    <location>
        <begin position="244"/>
        <end position="260"/>
    </location>
</feature>
<feature type="chain" id="PRO_5042009437" description="Immunoglobulin domain-containing protein" evidence="2">
    <location>
        <begin position="26"/>
        <end position="1004"/>
    </location>
</feature>
<dbReference type="SUPFAM" id="SSF50998">
    <property type="entry name" value="Quinoprotein alcohol dehydrogenase-like"/>
    <property type="match status" value="1"/>
</dbReference>
<sequence length="1004" mass="104902">MLRKTAATGLLSGLALLLAACGGGAPPQDLTLSGVSPNSPSVVQGQSVTLTLTFTSQNGFQGQVSLSVTENGQPPSWLTFSPKSKSLNVPKGGQAQETLQLQVAGNAPTGPHALKLRATYGDKTAERDLTLTVNPPPSFALSLNPTSLSVQQGDSAQTALTLTPQNGFTGTVSLSLVAGQDGVPQGLSLSPQSVQVTGSSPVNQTLTLSASASTPTGIYRLRVRGTSGSLTQEAALTVTVSAPSGGGGGGGSGGSSGSAGGVQVSLQGGTFTQGPTAQNVPPPQGFQSPYGAIAFTAQVPQGGTLTVTLTFPSPIPQGAVLKKYQGNAWQDIPGAQLSGNTATYQVQDGGPLDGDGQANSQVVDPVALLVPAPTFTLSDPSPNPVSVTQGGTATFQVTLTSQNGFQGEVSLSLVDGQDPVPQGLSIASTNPSPISLSPNAQVQVTVTLSADAQVSPNTYRLTLRAQGGSVTQEKPLTVQVAPPVEVSPQVVEVQVSSSNRNYLQGTSTFQLVIRTSSGLSGTVSLHITNAEGQPLTGFSLNPSSVYVYQSQENRFSVSLSVYSGSLDRTNHQTTSGNWIPGDNPVYLRLAVGQTTKLVPLTVRVSAVPPGRIWSALPGGKLAADASGRAYVFWNRGLGYVDQFCPHVTVYAPNGKLLRSFDLEGHPCYRAWAIDIHVDTQGNIYTVTETYEGTSGIDGRYVMRLRKTLPEGQLLWEVVKDRVTNSSSGNLRLSRVWVADSGTVYLAYTDQVELPTIFGGTGLYPVGVVEAYSSEGTRLWRREFRATRVTSGNTSYYVDSYAQGGLAVGPDGVYVAGTTEGNLFRTLYGPSAPGDSVSTSGWVAKLDPNTGDVLWSDQFLGELPPPYTGDVTPVVLALDPSGSRLYLGGGTSMNFPPYSNQGSSDALLTLYNAQTGQREFLRLYGGSSHEALVAIGFTPDGSHVYLGIRNNLYKVPVSSPTLDLNDSLWSFYGGANSDIGIDDIRIVGEDLLYLDADNHLQRVLP</sequence>
<dbReference type="AlphaFoldDB" id="A0AAD1NXJ0"/>
<dbReference type="InterPro" id="IPR003599">
    <property type="entry name" value="Ig_sub"/>
</dbReference>
<dbReference type="PANTHER" id="PTHR39198:SF1">
    <property type="entry name" value="ALPHA-GALACTOSIDASE NEW3 DOMAIN-CONTAINING PROTEIN"/>
    <property type="match status" value="1"/>
</dbReference>